<evidence type="ECO:0000313" key="3">
    <source>
        <dbReference type="Proteomes" id="UP001321804"/>
    </source>
</evidence>
<protein>
    <recommendedName>
        <fullName evidence="4">ABC transporter permease</fullName>
    </recommendedName>
</protein>
<keyword evidence="1" id="KW-1133">Transmembrane helix</keyword>
<name>A0AAU9CP08_9LACO</name>
<evidence type="ECO:0008006" key="4">
    <source>
        <dbReference type="Google" id="ProtNLM"/>
    </source>
</evidence>
<keyword evidence="3" id="KW-1185">Reference proteome</keyword>
<feature type="transmembrane region" description="Helical" evidence="1">
    <location>
        <begin position="131"/>
        <end position="154"/>
    </location>
</feature>
<feature type="transmembrane region" description="Helical" evidence="1">
    <location>
        <begin position="364"/>
        <end position="382"/>
    </location>
</feature>
<feature type="transmembrane region" description="Helical" evidence="1">
    <location>
        <begin position="265"/>
        <end position="285"/>
    </location>
</feature>
<keyword evidence="1" id="KW-0812">Transmembrane</keyword>
<reference evidence="2 3" key="1">
    <citation type="journal article" date="2023" name="Microbiol. Spectr.">
        <title>Symbiosis of Carpenter Bees with Uncharacterized Lactic Acid Bacteria Showing NAD Auxotrophy.</title>
        <authorList>
            <person name="Kawasaki S."/>
            <person name="Ozawa K."/>
            <person name="Mori T."/>
            <person name="Yamamoto A."/>
            <person name="Ito M."/>
            <person name="Ohkuma M."/>
            <person name="Sakamoto M."/>
            <person name="Matsutani M."/>
        </authorList>
    </citation>
    <scope>NUCLEOTIDE SEQUENCE [LARGE SCALE GENOMIC DNA]</scope>
    <source>
        <strain evidence="2 3">KimC2</strain>
    </source>
</reference>
<organism evidence="2 3">
    <name type="scientific">Xylocopilactobacillus apis</name>
    <dbReference type="NCBI Taxonomy" id="2932183"/>
    <lineage>
        <taxon>Bacteria</taxon>
        <taxon>Bacillati</taxon>
        <taxon>Bacillota</taxon>
        <taxon>Bacilli</taxon>
        <taxon>Lactobacillales</taxon>
        <taxon>Lactobacillaceae</taxon>
        <taxon>Xylocopilactobacillus</taxon>
    </lineage>
</organism>
<evidence type="ECO:0000256" key="1">
    <source>
        <dbReference type="SAM" id="Phobius"/>
    </source>
</evidence>
<dbReference type="AlphaFoldDB" id="A0AAU9CP08"/>
<sequence length="386" mass="44373">MFSTSMKEYETLTVNDEGVYSDQVLHVNFTNTKTNSEITGRHYQITQALKNQNYPYLFNDELESLKIYRRDSERSIRLLHSDGKLTADDVHFKAAGGKIDLYLQGKEKVNQRLLREHLKPESTRYGTSGSLFIISVLNYLTSFIGIAVVTWYAIRAVGKKYEGNQYHWFETTPIAKWKLVLGDYLTFIINCIVFLLVTLFLSVLVTTIMGEKFRGNYPILIRIKERLSLISAQSYIGRILIMDLLVLSVIFFISYFLVKILKNNFLSVLMSTLLLSIGFGFADIAPVSSYNPLLYLQPSQVLSGLTRDKIDDDSVGVIDGVDDKYEYFFRDFVFENIDYYQGESLEYKFKRRGVQLGLDTKKGIISLSSLVVLLFGISILPLRRRR</sequence>
<feature type="transmembrane region" description="Helical" evidence="1">
    <location>
        <begin position="184"/>
        <end position="209"/>
    </location>
</feature>
<dbReference type="Proteomes" id="UP001321804">
    <property type="component" value="Chromosome"/>
</dbReference>
<keyword evidence="1" id="KW-0472">Membrane</keyword>
<feature type="transmembrane region" description="Helical" evidence="1">
    <location>
        <begin position="235"/>
        <end position="258"/>
    </location>
</feature>
<gene>
    <name evidence="2" type="ORF">KIMC2_02410</name>
</gene>
<evidence type="ECO:0000313" key="2">
    <source>
        <dbReference type="EMBL" id="BDR55679.1"/>
    </source>
</evidence>
<accession>A0AAU9CP08</accession>
<proteinExistence type="predicted"/>
<dbReference type="EMBL" id="AP026801">
    <property type="protein sequence ID" value="BDR55679.1"/>
    <property type="molecule type" value="Genomic_DNA"/>
</dbReference>
<dbReference type="KEGG" id="xak:KIMC2_02410"/>